<organism evidence="3 4">
    <name type="scientific">Hermanssonia centrifuga</name>
    <dbReference type="NCBI Taxonomy" id="98765"/>
    <lineage>
        <taxon>Eukaryota</taxon>
        <taxon>Fungi</taxon>
        <taxon>Dikarya</taxon>
        <taxon>Basidiomycota</taxon>
        <taxon>Agaricomycotina</taxon>
        <taxon>Agaricomycetes</taxon>
        <taxon>Polyporales</taxon>
        <taxon>Meruliaceae</taxon>
        <taxon>Hermanssonia</taxon>
    </lineage>
</organism>
<gene>
    <name evidence="3" type="ORF">PHLCEN_2v3973</name>
</gene>
<feature type="compositionally biased region" description="Low complexity" evidence="1">
    <location>
        <begin position="70"/>
        <end position="80"/>
    </location>
</feature>
<dbReference type="OrthoDB" id="3052633at2759"/>
<evidence type="ECO:0000256" key="2">
    <source>
        <dbReference type="SAM" id="SignalP"/>
    </source>
</evidence>
<protein>
    <submittedName>
        <fullName evidence="3">Uncharacterized protein</fullName>
    </submittedName>
</protein>
<comment type="caution">
    <text evidence="3">The sequence shown here is derived from an EMBL/GenBank/DDBJ whole genome shotgun (WGS) entry which is preliminary data.</text>
</comment>
<evidence type="ECO:0000313" key="3">
    <source>
        <dbReference type="EMBL" id="PSS03521.1"/>
    </source>
</evidence>
<feature type="region of interest" description="Disordered" evidence="1">
    <location>
        <begin position="70"/>
        <end position="94"/>
    </location>
</feature>
<accession>A0A2R6Q7G8</accession>
<name>A0A2R6Q7G8_9APHY</name>
<dbReference type="EMBL" id="MLYV02000384">
    <property type="protein sequence ID" value="PSS03521.1"/>
    <property type="molecule type" value="Genomic_DNA"/>
</dbReference>
<sequence length="118" mass="12860">MGLESFTVIFLCRFMLNLRGVYISDPGYSQAVSLGPGFTQISNLHFASNVVGNLGAPLDTITTSTATRTTTMTETDASTEYYSREDDDETVEVSSDPLGIGLVDRLPDMVEMDTYQSV</sequence>
<keyword evidence="2" id="KW-0732">Signal</keyword>
<dbReference type="AlphaFoldDB" id="A0A2R6Q7G8"/>
<dbReference type="Proteomes" id="UP000186601">
    <property type="component" value="Unassembled WGS sequence"/>
</dbReference>
<evidence type="ECO:0000313" key="4">
    <source>
        <dbReference type="Proteomes" id="UP000186601"/>
    </source>
</evidence>
<feature type="chain" id="PRO_5015346593" evidence="2">
    <location>
        <begin position="24"/>
        <end position="118"/>
    </location>
</feature>
<proteinExistence type="predicted"/>
<evidence type="ECO:0000256" key="1">
    <source>
        <dbReference type="SAM" id="MobiDB-lite"/>
    </source>
</evidence>
<feature type="signal peptide" evidence="2">
    <location>
        <begin position="1"/>
        <end position="23"/>
    </location>
</feature>
<keyword evidence="4" id="KW-1185">Reference proteome</keyword>
<reference evidence="3 4" key="1">
    <citation type="submission" date="2018-02" db="EMBL/GenBank/DDBJ databases">
        <title>Genome sequence of the basidiomycete white-rot fungus Phlebia centrifuga.</title>
        <authorList>
            <person name="Granchi Z."/>
            <person name="Peng M."/>
            <person name="de Vries R.P."/>
            <person name="Hilden K."/>
            <person name="Makela M.R."/>
            <person name="Grigoriev I."/>
            <person name="Riley R."/>
        </authorList>
    </citation>
    <scope>NUCLEOTIDE SEQUENCE [LARGE SCALE GENOMIC DNA]</scope>
    <source>
        <strain evidence="3 4">FBCC195</strain>
    </source>
</reference>